<evidence type="ECO:0008006" key="3">
    <source>
        <dbReference type="Google" id="ProtNLM"/>
    </source>
</evidence>
<evidence type="ECO:0000313" key="1">
    <source>
        <dbReference type="EMBL" id="SHF45747.1"/>
    </source>
</evidence>
<protein>
    <recommendedName>
        <fullName evidence="3">DUF4382 domain-containing protein</fullName>
    </recommendedName>
</protein>
<proteinExistence type="predicted"/>
<name>A0A1M5BU05_9BACT</name>
<keyword evidence="2" id="KW-1185">Reference proteome</keyword>
<dbReference type="RefSeq" id="WP_072835839.1">
    <property type="nucleotide sequence ID" value="NZ_FQUU01000011.1"/>
</dbReference>
<dbReference type="EMBL" id="FQUU01000011">
    <property type="protein sequence ID" value="SHF45747.1"/>
    <property type="molecule type" value="Genomic_DNA"/>
</dbReference>
<reference evidence="1 2" key="1">
    <citation type="submission" date="2016-11" db="EMBL/GenBank/DDBJ databases">
        <authorList>
            <person name="Jaros S."/>
            <person name="Januszkiewicz K."/>
            <person name="Wedrychowicz H."/>
        </authorList>
    </citation>
    <scope>NUCLEOTIDE SEQUENCE [LARGE SCALE GENOMIC DNA]</scope>
    <source>
        <strain evidence="1 2">DSM 18119</strain>
    </source>
</reference>
<sequence>MKTRAIILSAIVTVGLFSCKKNVDSVSISNAGLDFQLRATNPSSVVERTSATITWEAGFVNANLIKFEARQNGQETEFKSNVQKHVDLFGTLSTIGTINLPTGTFDEVEFKIVAAPNGNEPALQLQGSVNGVPVVLRVDNTLEIKSEQSQVTLGGADVALNTMNLSQLTFGLSADDFANATQTNGTIVISSSSNQNLFNDILANFQKHHETEVEVHHHH</sequence>
<dbReference type="OrthoDB" id="662322at2"/>
<dbReference type="PROSITE" id="PS51257">
    <property type="entry name" value="PROKAR_LIPOPROTEIN"/>
    <property type="match status" value="1"/>
</dbReference>
<organism evidence="1 2">
    <name type="scientific">Flavisolibacter ginsengisoli DSM 18119</name>
    <dbReference type="NCBI Taxonomy" id="1121884"/>
    <lineage>
        <taxon>Bacteria</taxon>
        <taxon>Pseudomonadati</taxon>
        <taxon>Bacteroidota</taxon>
        <taxon>Chitinophagia</taxon>
        <taxon>Chitinophagales</taxon>
        <taxon>Chitinophagaceae</taxon>
        <taxon>Flavisolibacter</taxon>
    </lineage>
</organism>
<evidence type="ECO:0000313" key="2">
    <source>
        <dbReference type="Proteomes" id="UP000184048"/>
    </source>
</evidence>
<dbReference type="Proteomes" id="UP000184048">
    <property type="component" value="Unassembled WGS sequence"/>
</dbReference>
<accession>A0A1M5BU05</accession>
<gene>
    <name evidence="1" type="ORF">SAMN02745131_02670</name>
</gene>
<dbReference type="AlphaFoldDB" id="A0A1M5BU05"/>
<dbReference type="STRING" id="1121884.SAMN02745131_02670"/>